<dbReference type="Proteomes" id="UP000003231">
    <property type="component" value="Unassembled WGS sequence"/>
</dbReference>
<comment type="caution">
    <text evidence="1">The sequence shown here is derived from an EMBL/GenBank/DDBJ whole genome shotgun (WGS) entry which is preliminary data.</text>
</comment>
<organism evidence="1 2">
    <name type="scientific">Yersinia pestis PY-08</name>
    <dbReference type="NCBI Taxonomy" id="992134"/>
    <lineage>
        <taxon>Bacteria</taxon>
        <taxon>Pseudomonadati</taxon>
        <taxon>Pseudomonadota</taxon>
        <taxon>Gammaproteobacteria</taxon>
        <taxon>Enterobacterales</taxon>
        <taxon>Yersiniaceae</taxon>
        <taxon>Yersinia</taxon>
    </lineage>
</organism>
<dbReference type="EMBL" id="AKRT01000206">
    <property type="protein sequence ID" value="EIR21253.1"/>
    <property type="molecule type" value="Genomic_DNA"/>
</dbReference>
<dbReference type="AlphaFoldDB" id="A0AB72ZL01"/>
<evidence type="ECO:0000313" key="2">
    <source>
        <dbReference type="Proteomes" id="UP000003231"/>
    </source>
</evidence>
<gene>
    <name evidence="1" type="ORF">YPPY08_1551</name>
</gene>
<reference evidence="1 2" key="1">
    <citation type="submission" date="2012-05" db="EMBL/GenBank/DDBJ databases">
        <title>Genome sequence of Yersinia Pestis PY-08.</title>
        <authorList>
            <person name="Santana-Cruz I."/>
            <person name="Sengamalay N."/>
            <person name="McCracken C."/>
            <person name="Daugherty S.C."/>
            <person name="Maroo A."/>
            <person name="Vara P.G."/>
            <person name="Tallon L.J."/>
            <person name="Sadzewicz L."/>
            <person name="Vinetz J.M."/>
            <person name="Cespedes Zambrano M.J."/>
            <person name="Fraser-Liggett C.M."/>
            <person name="Tettelin H."/>
        </authorList>
    </citation>
    <scope>NUCLEOTIDE SEQUENCE [LARGE SCALE GENOMIC DNA]</scope>
    <source>
        <strain evidence="1 2">PY-08</strain>
    </source>
</reference>
<evidence type="ECO:0000313" key="1">
    <source>
        <dbReference type="EMBL" id="EIR21253.1"/>
    </source>
</evidence>
<accession>A0AB72ZL01</accession>
<protein>
    <recommendedName>
        <fullName evidence="3">Transposase</fullName>
    </recommendedName>
</protein>
<sequence>MIGSLPTSVIGRKVRYRQKKAALTVSGLILLLLRMQKVKIKWNKHGVGMARMIRCR</sequence>
<proteinExistence type="predicted"/>
<name>A0AB72ZL01_YERPE</name>
<evidence type="ECO:0008006" key="3">
    <source>
        <dbReference type="Google" id="ProtNLM"/>
    </source>
</evidence>